<organism evidence="3 4">
    <name type="scientific">Cotesia glomerata</name>
    <name type="common">Lepidopteran parasitic wasp</name>
    <name type="synonym">Apanteles glomeratus</name>
    <dbReference type="NCBI Taxonomy" id="32391"/>
    <lineage>
        <taxon>Eukaryota</taxon>
        <taxon>Metazoa</taxon>
        <taxon>Ecdysozoa</taxon>
        <taxon>Arthropoda</taxon>
        <taxon>Hexapoda</taxon>
        <taxon>Insecta</taxon>
        <taxon>Pterygota</taxon>
        <taxon>Neoptera</taxon>
        <taxon>Endopterygota</taxon>
        <taxon>Hymenoptera</taxon>
        <taxon>Apocrita</taxon>
        <taxon>Ichneumonoidea</taxon>
        <taxon>Braconidae</taxon>
        <taxon>Microgastrinae</taxon>
        <taxon>Cotesia</taxon>
    </lineage>
</organism>
<evidence type="ECO:0000313" key="3">
    <source>
        <dbReference type="EMBL" id="KAH0554236.1"/>
    </source>
</evidence>
<evidence type="ECO:0000259" key="2">
    <source>
        <dbReference type="PROSITE" id="PS50157"/>
    </source>
</evidence>
<dbReference type="SMART" id="SM00355">
    <property type="entry name" value="ZnF_C2H2"/>
    <property type="match status" value="5"/>
</dbReference>
<dbReference type="InterPro" id="IPR036236">
    <property type="entry name" value="Znf_C2H2_sf"/>
</dbReference>
<dbReference type="AlphaFoldDB" id="A0AAV7I6S2"/>
<dbReference type="InterPro" id="IPR013087">
    <property type="entry name" value="Znf_C2H2_type"/>
</dbReference>
<proteinExistence type="predicted"/>
<dbReference type="PROSITE" id="PS00028">
    <property type="entry name" value="ZINC_FINGER_C2H2_1"/>
    <property type="match status" value="1"/>
</dbReference>
<dbReference type="EMBL" id="JAHXZJ010001119">
    <property type="protein sequence ID" value="KAH0554236.1"/>
    <property type="molecule type" value="Genomic_DNA"/>
</dbReference>
<keyword evidence="1" id="KW-0863">Zinc-finger</keyword>
<gene>
    <name evidence="3" type="ORF">KQX54_008699</name>
</gene>
<dbReference type="InterPro" id="IPR041661">
    <property type="entry name" value="ZN622/Rei1/Reh1_Znf-C2H2"/>
</dbReference>
<dbReference type="Proteomes" id="UP000826195">
    <property type="component" value="Unassembled WGS sequence"/>
</dbReference>
<keyword evidence="1" id="KW-0862">Zinc</keyword>
<dbReference type="PROSITE" id="PS50157">
    <property type="entry name" value="ZINC_FINGER_C2H2_2"/>
    <property type="match status" value="1"/>
</dbReference>
<feature type="domain" description="C2H2-type" evidence="2">
    <location>
        <begin position="57"/>
        <end position="81"/>
    </location>
</feature>
<dbReference type="GO" id="GO:0008270">
    <property type="term" value="F:zinc ion binding"/>
    <property type="evidence" value="ECO:0007669"/>
    <property type="project" value="UniProtKB-KW"/>
</dbReference>
<comment type="caution">
    <text evidence="3">The sequence shown here is derived from an EMBL/GenBank/DDBJ whole genome shotgun (WGS) entry which is preliminary data.</text>
</comment>
<dbReference type="Pfam" id="PF12756">
    <property type="entry name" value="zf-C2H2_2"/>
    <property type="match status" value="1"/>
</dbReference>
<keyword evidence="4" id="KW-1185">Reference proteome</keyword>
<evidence type="ECO:0000313" key="4">
    <source>
        <dbReference type="Proteomes" id="UP000826195"/>
    </source>
</evidence>
<evidence type="ECO:0000256" key="1">
    <source>
        <dbReference type="PROSITE-ProRule" id="PRU00042"/>
    </source>
</evidence>
<keyword evidence="1" id="KW-0479">Metal-binding</keyword>
<protein>
    <recommendedName>
        <fullName evidence="2">C2H2-type domain-containing protein</fullName>
    </recommendedName>
</protein>
<dbReference type="SUPFAM" id="SSF57667">
    <property type="entry name" value="beta-beta-alpha zinc fingers"/>
    <property type="match status" value="1"/>
</dbReference>
<reference evidence="3 4" key="1">
    <citation type="journal article" date="2021" name="J. Hered.">
        <title>A chromosome-level genome assembly of the parasitoid wasp, Cotesia glomerata (Hymenoptera: Braconidae).</title>
        <authorList>
            <person name="Pinto B.J."/>
            <person name="Weis J.J."/>
            <person name="Gamble T."/>
            <person name="Ode P.J."/>
            <person name="Paul R."/>
            <person name="Zaspel J.M."/>
        </authorList>
    </citation>
    <scope>NUCLEOTIDE SEQUENCE [LARGE SCALE GENOMIC DNA]</scope>
    <source>
        <strain evidence="3">CgM1</strain>
    </source>
</reference>
<accession>A0AAV7I6S2</accession>
<name>A0AAV7I6S2_COTGL</name>
<sequence>MANSKDKQVDELEDEINKFLIEHELTPSISTNNNEPVLEEEFFAYFENFIFKRIDCYYCNLCDKDFVSISSIMEHLNDQKHINLVVNKPQNKDLDDGSVITPDFCKILVKNNIFKHDSLLKCYSCELIIESHNDVQDHINTSDHKFQGYEFGKVQKYAGASKNVGTTPKKNNYFKLTQPPLSDLRDDFVKYFDNFIEKHDDNYLCHLCHVKLLLMPTVLSHMNLQNHQNLIARKRSENNITIQSQGDPNRCKLLVQNGIFQLGSCFWYDACQCILESYIVAKNHSRESKHKEKLDLHFDSSKEESNLWIKHKDTVEHNLRKSFFLDNFTDTPGNRVLCFTIPPDEFIIYFKNFIQPMDRKYYCHLCDEITSRWYLAINHIEDIKHYRCVKRSILEIDINQQALTSNFYEEMSTNGIFLFNITQLKCWICQYIVDSYNGVHRHIESDKHQTLLKEKKSEILSRLCGPPITLKQIALEFPSSANQKALSVTNKDPITVFQAVAATDKESTVVVKTLLVPDQESTVAVEIPSVTDQESTITQSVTDGKHTEAVETSSNTDEESTITLEAQSVPIKKI</sequence>